<organism evidence="2 3">
    <name type="scientific">Nitrosopumilus zosterae</name>
    <dbReference type="NCBI Taxonomy" id="718286"/>
    <lineage>
        <taxon>Archaea</taxon>
        <taxon>Nitrososphaerota</taxon>
        <taxon>Nitrososphaeria</taxon>
        <taxon>Nitrosopumilales</taxon>
        <taxon>Nitrosopumilaceae</taxon>
        <taxon>Nitrosopumilus</taxon>
    </lineage>
</organism>
<evidence type="ECO:0008006" key="4">
    <source>
        <dbReference type="Google" id="ProtNLM"/>
    </source>
</evidence>
<sequence length="374" mass="41424">MSDKSQESYAVILGTVIVIIFTVSLTENLQFADAISVSADKLIYDIEVGDTLLLYWSVRNTDPYPIDIEFYATGPGSELLVFEQFGHLDVKERKSFEILASIPADYEDNVEYRPVLHVLQRSQDPDSEESVDGASVAKVNVVMKTVPIIRIGENPVYNPPVIENLEKPESDPALEKAKSPEVIEKAETIEEKLARIQAFNQANTQKDTSQTTTIENPVVQDDNSRYEPEPKMDPEPVIDTIVDKNEMVNGGGCLIATAAYGTEMAPQVQFLREIRDNTVMSTSFGAAFMTGFNTLYYSFSPTIADLERENPVFQEAVRAFITPMISTLTIMMLAEDGSEIEVLGLGISVITLNLGMYIVAPAVVGFTINKRLKK</sequence>
<dbReference type="EMBL" id="BGKI01000001">
    <property type="protein sequence ID" value="GBH33404.1"/>
    <property type="molecule type" value="Genomic_DNA"/>
</dbReference>
<dbReference type="AlphaFoldDB" id="A0A2S2KP87"/>
<evidence type="ECO:0000313" key="2">
    <source>
        <dbReference type="EMBL" id="GBH33404.1"/>
    </source>
</evidence>
<proteinExistence type="predicted"/>
<feature type="transmembrane region" description="Helical" evidence="1">
    <location>
        <begin position="346"/>
        <end position="368"/>
    </location>
</feature>
<dbReference type="InterPro" id="IPR049886">
    <property type="entry name" value="CFI_box_CTERM_dom"/>
</dbReference>
<evidence type="ECO:0000256" key="1">
    <source>
        <dbReference type="SAM" id="Phobius"/>
    </source>
</evidence>
<accession>A0A2S2KP87</accession>
<dbReference type="RefSeq" id="WP_264953648.1">
    <property type="nucleotide sequence ID" value="NZ_AP026695.1"/>
</dbReference>
<feature type="transmembrane region" description="Helical" evidence="1">
    <location>
        <begin position="6"/>
        <end position="26"/>
    </location>
</feature>
<keyword evidence="1" id="KW-0812">Transmembrane</keyword>
<name>A0A2S2KP87_9ARCH</name>
<keyword evidence="1" id="KW-1133">Transmembrane helix</keyword>
<reference evidence="2 3" key="1">
    <citation type="submission" date="2018-05" db="EMBL/GenBank/DDBJ databases">
        <title>genome sequencing of Nitrosopumilus sp. NM25.</title>
        <authorList>
            <person name="Mori K."/>
            <person name="Nakagawa T."/>
        </authorList>
    </citation>
    <scope>NUCLEOTIDE SEQUENCE [LARGE SCALE GENOMIC DNA]</scope>
    <source>
        <strain evidence="2 3">NM25</strain>
    </source>
</reference>
<dbReference type="GeneID" id="76209527"/>
<comment type="caution">
    <text evidence="2">The sequence shown here is derived from an EMBL/GenBank/DDBJ whole genome shotgun (WGS) entry which is preliminary data.</text>
</comment>
<gene>
    <name evidence="2" type="ORF">NZNM25_01950</name>
</gene>
<dbReference type="NCBIfam" id="NF041770">
    <property type="entry name" value="CFI_box_CTERM"/>
    <property type="match status" value="1"/>
</dbReference>
<protein>
    <recommendedName>
        <fullName evidence="4">Copper-binding protein</fullName>
    </recommendedName>
</protein>
<feature type="transmembrane region" description="Helical" evidence="1">
    <location>
        <begin position="316"/>
        <end position="334"/>
    </location>
</feature>
<dbReference type="Proteomes" id="UP000245829">
    <property type="component" value="Unassembled WGS sequence"/>
</dbReference>
<keyword evidence="3" id="KW-1185">Reference proteome</keyword>
<keyword evidence="1" id="KW-0472">Membrane</keyword>
<evidence type="ECO:0000313" key="3">
    <source>
        <dbReference type="Proteomes" id="UP000245829"/>
    </source>
</evidence>